<protein>
    <recommendedName>
        <fullName evidence="3">N-acetyltransferase domain-containing protein</fullName>
    </recommendedName>
</protein>
<organism evidence="1 2">
    <name type="scientific">Brevibacterium samyangense</name>
    <dbReference type="NCBI Taxonomy" id="366888"/>
    <lineage>
        <taxon>Bacteria</taxon>
        <taxon>Bacillati</taxon>
        <taxon>Actinomycetota</taxon>
        <taxon>Actinomycetes</taxon>
        <taxon>Micrococcales</taxon>
        <taxon>Brevibacteriaceae</taxon>
        <taxon>Brevibacterium</taxon>
    </lineage>
</organism>
<dbReference type="Proteomes" id="UP001500755">
    <property type="component" value="Unassembled WGS sequence"/>
</dbReference>
<reference evidence="2" key="1">
    <citation type="journal article" date="2019" name="Int. J. Syst. Evol. Microbiol.">
        <title>The Global Catalogue of Microorganisms (GCM) 10K type strain sequencing project: providing services to taxonomists for standard genome sequencing and annotation.</title>
        <authorList>
            <consortium name="The Broad Institute Genomics Platform"/>
            <consortium name="The Broad Institute Genome Sequencing Center for Infectious Disease"/>
            <person name="Wu L."/>
            <person name="Ma J."/>
        </authorList>
    </citation>
    <scope>NUCLEOTIDE SEQUENCE [LARGE SCALE GENOMIC DNA]</scope>
    <source>
        <strain evidence="2">JCM 14546</strain>
    </source>
</reference>
<evidence type="ECO:0008006" key="3">
    <source>
        <dbReference type="Google" id="ProtNLM"/>
    </source>
</evidence>
<evidence type="ECO:0000313" key="1">
    <source>
        <dbReference type="EMBL" id="GAA2000625.1"/>
    </source>
</evidence>
<comment type="caution">
    <text evidence="1">The sequence shown here is derived from an EMBL/GenBank/DDBJ whole genome shotgun (WGS) entry which is preliminary data.</text>
</comment>
<name>A0ABP5EK16_9MICO</name>
<accession>A0ABP5EK16</accession>
<evidence type="ECO:0000313" key="2">
    <source>
        <dbReference type="Proteomes" id="UP001500755"/>
    </source>
</evidence>
<proteinExistence type="predicted"/>
<dbReference type="RefSeq" id="WP_344306761.1">
    <property type="nucleotide sequence ID" value="NZ_BAAANO010000005.1"/>
</dbReference>
<keyword evidence="2" id="KW-1185">Reference proteome</keyword>
<dbReference type="EMBL" id="BAAANO010000005">
    <property type="protein sequence ID" value="GAA2000625.1"/>
    <property type="molecule type" value="Genomic_DNA"/>
</dbReference>
<sequence>MLAPEARPYENSQSADAAAALTAVLRGGVLGQAGGGTLADVVAEVEKAGSLSRILVAAVADLDKDASVHLLRTGGRPTGLVVTRIPGETTSQATPASLKSIRASVGSDPSWRKRLLAGLGKKFLLKPGTWNLALRAWKDMRSLDLKSFASGATNPAVVLVLATDEAFRSGTVESALSGFLGSLPAGTEVRTMYVREQEEAHTVFARAGFEARGTDQPVPGLRLKKQPLHLVDASRSV</sequence>
<gene>
    <name evidence="1" type="ORF">GCM10009755_05580</name>
</gene>